<name>A0A078AZ91_STYLE</name>
<dbReference type="InParanoid" id="A0A078AZ91"/>
<dbReference type="Proteomes" id="UP000039865">
    <property type="component" value="Unassembled WGS sequence"/>
</dbReference>
<gene>
    <name evidence="1" type="primary">Contig554.g607</name>
    <name evidence="1" type="ORF">STYLEM_16524</name>
</gene>
<evidence type="ECO:0000313" key="1">
    <source>
        <dbReference type="EMBL" id="CDW87421.1"/>
    </source>
</evidence>
<accession>A0A078AZ91</accession>
<protein>
    <submittedName>
        <fullName evidence="1">Uncharacterized protein</fullName>
    </submittedName>
</protein>
<keyword evidence="2" id="KW-1185">Reference proteome</keyword>
<reference evidence="1 2" key="1">
    <citation type="submission" date="2014-06" db="EMBL/GenBank/DDBJ databases">
        <authorList>
            <person name="Swart Estienne"/>
        </authorList>
    </citation>
    <scope>NUCLEOTIDE SEQUENCE [LARGE SCALE GENOMIC DNA]</scope>
    <source>
        <strain evidence="1 2">130c</strain>
    </source>
</reference>
<evidence type="ECO:0000313" key="2">
    <source>
        <dbReference type="Proteomes" id="UP000039865"/>
    </source>
</evidence>
<dbReference type="EMBL" id="CCKQ01015595">
    <property type="protein sequence ID" value="CDW87421.1"/>
    <property type="molecule type" value="Genomic_DNA"/>
</dbReference>
<dbReference type="AlphaFoldDB" id="A0A078AZ91"/>
<proteinExistence type="predicted"/>
<sequence>MFDHLTKQDDNQNFKSVFEEGLDDYFFKQNQVELNQFSQSLSSALTEVRSTSFQNQDDQIFNVDHYLRKDIDDHTNQASLDIDQMLLGYKDTTKGSSVNSGSTSDCSSLQYQSFLLKSPAIQNPEENLENIKSWQSYQNNEDTQFQNASYDLTPSTSNEQYDGPYNEQEGRKMDAQLKEDSQELYAQSTKINNKALLKHSIKLVNQQRKQKSKLREDAHIKAALRQIRKHFLNQFKTYTQFISKKKRNNNPDLIISDLRKFILNNFIVQNGIVFADQQGMANT</sequence>
<organism evidence="1 2">
    <name type="scientific">Stylonychia lemnae</name>
    <name type="common">Ciliate</name>
    <dbReference type="NCBI Taxonomy" id="5949"/>
    <lineage>
        <taxon>Eukaryota</taxon>
        <taxon>Sar</taxon>
        <taxon>Alveolata</taxon>
        <taxon>Ciliophora</taxon>
        <taxon>Intramacronucleata</taxon>
        <taxon>Spirotrichea</taxon>
        <taxon>Stichotrichia</taxon>
        <taxon>Sporadotrichida</taxon>
        <taxon>Oxytrichidae</taxon>
        <taxon>Stylonychinae</taxon>
        <taxon>Stylonychia</taxon>
    </lineage>
</organism>